<dbReference type="InterPro" id="IPR025476">
    <property type="entry name" value="Helitron_helicase-like"/>
</dbReference>
<gene>
    <name evidence="4" type="ORF">LUA448_LOCUS2872</name>
</gene>
<sequence>MDQQQMKCFRYVKINDRYRICTQYHKSTKAKTAIEELCPDIWQQIFEYFNAIELFFSLAHITIAGDEVLFNRNHHFRLQKLVLDADVTTLPQKLSLGQVISLELHQNSCLNTFEQCLELRSLKLIGLPEWVICFLRKISNANIKLEQLVLTVPGIGSLYDLLASILPLFSLRRLAIYANESEEKVKAGALPLTQTKIEQFILHSCSSISWNELSYILSDQLIMHNTDFNRNENFWNGLHICQNQSSSCEKCERAHRFEQLLSHLTLASKAENYEERISTTVVAICADEKLMAPLQLILPREFDERKHIVDSMAQKYLQQASKSVQHLVPIKSVADGNCLFNSIISLLPDSNLSAVELRVRTVIELVKNKIYYVNQCSNHVGPFEEALRRTCNNNTFSELYEIVALANVLQCEVQSVYPYIDYRAEMKIMNQMYKSAETLVPNSRRVIIFWSSTEDEISTRTRPGNHGIWNPNHFVPLLEQYRSYRTEDNERVSTTPESPRKATSKNSPASFIQSLEFSPPPNTTKHKDSAETYFETIPVSQAASNRSSESEDQRNARLTEQRKRSVSNRSSESEDQRNARLTEQRKRSISNRLSHSQQRKTARLTCRQQHLKEIESVGRKQLMMKQTQIMSIQGQRRVLERKKQALIDQYHWPAAIPMQLKECCLQDFSDHMSMSVLRQSICIICNVRASANTMKEYALQNIPHSVKLSCHADLIDIIPKSQQTAQNENASSIFFSLSNAVFYKKGYNTLAKTGNICQECNRALAKDQVPIFSAANKMWIGDMPLVLQQLTIAEEKLISLYRHNSCVIKLHSPFHHHSTAQTALKGNVITFMHNMSNIVTSLPLDVEDLCDTLKIVFVGADIPNRVELRKICGVSKRKVYNALVWLKNHNSMYRMIPINEINIAKLPEDDVPESIWTTIERIENAADGDVERTGYTDDPLVDAVTQGEAHTTNIFPITTSAILDVNGTTIASKDIGVHLLHKIKNGSSKALIDPSDTSTDNMKNEDVYVIPRSNMPVNDCANPEFLLGLFPTLFPYGCGAPYDSTRPSPVSLNQHIRYLLAYEDQGFEKHHSFMFVLFNIMQRRQACWNASLMASRPYFQDTATDLQTLTSKEIEAALISATSQTFSSITNPRVNMLMKRIRTVGGNVMGSAYSRASLRTQIHALIFNQSLPSIFMTINPADIHSRVALYFAGVDLDLDTILPEKIPSTYERAQIIASHPVATARFFNVLISSILKCMVEKGVLGPIKAYFGTVENQGRGSLHLHILMWLDHDLTPSQLKESVKNEEFRNGLLGYLEDIIKQDLSNFDFDTSETDVPERQHTDLISNNACAISTTESNTTKLIPSIMPTPKPSMPNFALHFKNDIVQLVNSNNIHKHTITCYKYSKKYENPTCRMRMPRRIENVSSINIESGEIKLKRLHETINNFNEYIISACRSNMDIKYIFSGSDAKALVYYITDYVTKSNLSFHDTFSLVLKAIQSLEKQKLNIDAAVNAEEKSRRLVLRCYNTLASQQELSGVQVASYLMGWPDHYTTHEFVNLFLILGLRIIYRQH</sequence>
<name>A0A817QQT2_9BILA</name>
<reference evidence="4" key="1">
    <citation type="submission" date="2021-02" db="EMBL/GenBank/DDBJ databases">
        <authorList>
            <person name="Nowell W R."/>
        </authorList>
    </citation>
    <scope>NUCLEOTIDE SEQUENCE</scope>
</reference>
<dbReference type="CDD" id="cd22791">
    <property type="entry name" value="OTU_VRTN"/>
    <property type="match status" value="1"/>
</dbReference>
<evidence type="ECO:0000256" key="1">
    <source>
        <dbReference type="SAM" id="MobiDB-lite"/>
    </source>
</evidence>
<dbReference type="Gene3D" id="3.90.70.80">
    <property type="match status" value="1"/>
</dbReference>
<dbReference type="Pfam" id="PF14214">
    <property type="entry name" value="Helitron_like_N"/>
    <property type="match status" value="1"/>
</dbReference>
<organism evidence="4 5">
    <name type="scientific">Rotaria socialis</name>
    <dbReference type="NCBI Taxonomy" id="392032"/>
    <lineage>
        <taxon>Eukaryota</taxon>
        <taxon>Metazoa</taxon>
        <taxon>Spiralia</taxon>
        <taxon>Gnathifera</taxon>
        <taxon>Rotifera</taxon>
        <taxon>Eurotatoria</taxon>
        <taxon>Bdelloidea</taxon>
        <taxon>Philodinida</taxon>
        <taxon>Philodinidae</taxon>
        <taxon>Rotaria</taxon>
    </lineage>
</organism>
<dbReference type="Pfam" id="PF20209">
    <property type="entry name" value="DUF6570"/>
    <property type="match status" value="1"/>
</dbReference>
<comment type="caution">
    <text evidence="4">The sequence shown here is derived from an EMBL/GenBank/DDBJ whole genome shotgun (WGS) entry which is preliminary data.</text>
</comment>
<feature type="region of interest" description="Disordered" evidence="1">
    <location>
        <begin position="486"/>
        <end position="605"/>
    </location>
</feature>
<accession>A0A817QQT2</accession>
<feature type="compositionally biased region" description="Polar residues" evidence="1">
    <location>
        <begin position="538"/>
        <end position="547"/>
    </location>
</feature>
<evidence type="ECO:0000313" key="4">
    <source>
        <dbReference type="EMBL" id="CAF3213086.1"/>
    </source>
</evidence>
<proteinExistence type="predicted"/>
<evidence type="ECO:0000259" key="2">
    <source>
        <dbReference type="Pfam" id="PF14214"/>
    </source>
</evidence>
<protein>
    <recommendedName>
        <fullName evidence="6">ATP-dependent DNA helicase</fullName>
    </recommendedName>
</protein>
<dbReference type="InterPro" id="IPR047273">
    <property type="entry name" value="VRTN_OTU_dom"/>
</dbReference>
<feature type="compositionally biased region" description="Polar residues" evidence="1">
    <location>
        <begin position="504"/>
        <end position="516"/>
    </location>
</feature>
<feature type="domain" description="DUF6570" evidence="3">
    <location>
        <begin position="766"/>
        <end position="903"/>
    </location>
</feature>
<dbReference type="EMBL" id="CAJNYD010000092">
    <property type="protein sequence ID" value="CAF3213086.1"/>
    <property type="molecule type" value="Genomic_DNA"/>
</dbReference>
<feature type="compositionally biased region" description="Basic and acidic residues" evidence="1">
    <location>
        <begin position="548"/>
        <end position="563"/>
    </location>
</feature>
<evidence type="ECO:0008006" key="6">
    <source>
        <dbReference type="Google" id="ProtNLM"/>
    </source>
</evidence>
<feature type="domain" description="Helitron helicase-like" evidence="2">
    <location>
        <begin position="1055"/>
        <end position="1268"/>
    </location>
</feature>
<evidence type="ECO:0000313" key="5">
    <source>
        <dbReference type="Proteomes" id="UP000663833"/>
    </source>
</evidence>
<evidence type="ECO:0000259" key="3">
    <source>
        <dbReference type="Pfam" id="PF20209"/>
    </source>
</evidence>
<dbReference type="InterPro" id="IPR046700">
    <property type="entry name" value="DUF6570"/>
</dbReference>
<dbReference type="Proteomes" id="UP000663833">
    <property type="component" value="Unassembled WGS sequence"/>
</dbReference>
<feature type="compositionally biased region" description="Basic and acidic residues" evidence="1">
    <location>
        <begin position="571"/>
        <end position="586"/>
    </location>
</feature>